<sequence>MPVSPLDVPAPAAGAHSPALSRPILSRPLAPLVTCGLRFPLFGSPSRFLRFP</sequence>
<evidence type="ECO:0000313" key="1">
    <source>
        <dbReference type="EMBL" id="AKZ60264.1"/>
    </source>
</evidence>
<dbReference type="EMBL" id="CP012382">
    <property type="protein sequence ID" value="AKZ60264.1"/>
    <property type="molecule type" value="Genomic_DNA"/>
</dbReference>
<accession>A0A0K2B4Q7</accession>
<reference evidence="2" key="1">
    <citation type="journal article" date="2015" name="J. Biotechnol.">
        <title>Complete genome sequence of Streptomyces ambofaciens ATCC 23877, the spiramycin producer.</title>
        <authorList>
            <person name="Thibessard A."/>
            <person name="Haas D."/>
            <person name="Gerbaud C."/>
            <person name="Aigle B."/>
            <person name="Lautru S."/>
            <person name="Pernodet J.L."/>
            <person name="Leblond P."/>
        </authorList>
    </citation>
    <scope>NUCLEOTIDE SEQUENCE [LARGE SCALE GENOMIC DNA]</scope>
    <source>
        <strain evidence="2">ATCC 23877 / 3486 / DSM 40053 / JCM 4204 / NBRC 12836 / NRRL B-2516</strain>
    </source>
</reference>
<dbReference type="Proteomes" id="UP000061018">
    <property type="component" value="Chromosome"/>
</dbReference>
<evidence type="ECO:0000313" key="2">
    <source>
        <dbReference type="Proteomes" id="UP000061018"/>
    </source>
</evidence>
<organism evidence="1 2">
    <name type="scientific">Streptomyces ambofaciens (strain ATCC 23877 / 3486 / DSM 40053 / JCM 4204 / NBRC 12836 / NRRL B-2516)</name>
    <dbReference type="NCBI Taxonomy" id="278992"/>
    <lineage>
        <taxon>Bacteria</taxon>
        <taxon>Bacillati</taxon>
        <taxon>Actinomycetota</taxon>
        <taxon>Actinomycetes</taxon>
        <taxon>Kitasatosporales</taxon>
        <taxon>Streptomycetaceae</taxon>
        <taxon>Streptomyces</taxon>
    </lineage>
</organism>
<proteinExistence type="predicted"/>
<name>A0A0K2B4Q7_STRA7</name>
<protein>
    <submittedName>
        <fullName evidence="1">Uncharacterized protein</fullName>
    </submittedName>
</protein>
<gene>
    <name evidence="1" type="ORF">SAM23877_7221</name>
</gene>
<dbReference type="AlphaFoldDB" id="A0A0K2B4Q7"/>
<dbReference type="KEGG" id="samb:SAM23877_7221"/>